<name>A0A246BTJ6_9DEIO</name>
<evidence type="ECO:0000313" key="2">
    <source>
        <dbReference type="Proteomes" id="UP000197208"/>
    </source>
</evidence>
<accession>A0A246BTJ6</accession>
<organism evidence="1 2">
    <name type="scientific">Deinococcus indicus</name>
    <dbReference type="NCBI Taxonomy" id="223556"/>
    <lineage>
        <taxon>Bacteria</taxon>
        <taxon>Thermotogati</taxon>
        <taxon>Deinococcota</taxon>
        <taxon>Deinococci</taxon>
        <taxon>Deinococcales</taxon>
        <taxon>Deinococcaceae</taxon>
        <taxon>Deinococcus</taxon>
    </lineage>
</organism>
<evidence type="ECO:0000313" key="1">
    <source>
        <dbReference type="EMBL" id="OWL98991.1"/>
    </source>
</evidence>
<sequence length="146" mass="15537">MITVTPAEVPQLIPDAPADVTDVTEGHLTLAALWVAQRLAERNVSDTALDTPQRLAARTAIAAKALELRAGTDSGITLHHVATSGPAKVIESIKIPDELEVKYRAAASKDETLTLTSTHWAGLAEKFLLLAFPSAPRRPLFPGAAR</sequence>
<dbReference type="EMBL" id="NHMK01000003">
    <property type="protein sequence ID" value="OWL98991.1"/>
    <property type="molecule type" value="Genomic_DNA"/>
</dbReference>
<keyword evidence="2" id="KW-1185">Reference proteome</keyword>
<comment type="caution">
    <text evidence="1">The sequence shown here is derived from an EMBL/GenBank/DDBJ whole genome shotgun (WGS) entry which is preliminary data.</text>
</comment>
<gene>
    <name evidence="1" type="ORF">CBQ26_00595</name>
</gene>
<protein>
    <submittedName>
        <fullName evidence="1">Uncharacterized protein</fullName>
    </submittedName>
</protein>
<dbReference type="Proteomes" id="UP000197208">
    <property type="component" value="Unassembled WGS sequence"/>
</dbReference>
<dbReference type="OrthoDB" id="72829at2"/>
<proteinExistence type="predicted"/>
<reference evidence="1 2" key="1">
    <citation type="submission" date="2017-05" db="EMBL/GenBank/DDBJ databases">
        <title>De novo genome assembly of Deniococcus indicus strain DR1.</title>
        <authorList>
            <person name="Chauhan D."/>
            <person name="Yennamalli R.M."/>
            <person name="Priyadarshini R."/>
        </authorList>
    </citation>
    <scope>NUCLEOTIDE SEQUENCE [LARGE SCALE GENOMIC DNA]</scope>
    <source>
        <strain evidence="1 2">DR1</strain>
    </source>
</reference>
<dbReference type="RefSeq" id="WP_088246683.1">
    <property type="nucleotide sequence ID" value="NZ_NHMK01000003.1"/>
</dbReference>
<dbReference type="AlphaFoldDB" id="A0A246BTJ6"/>